<keyword evidence="4" id="KW-1185">Reference proteome</keyword>
<evidence type="ECO:0000313" key="2">
    <source>
        <dbReference type="EMBL" id="MEF2293910.1"/>
    </source>
</evidence>
<evidence type="ECO:0000313" key="4">
    <source>
        <dbReference type="Proteomes" id="UP001356080"/>
    </source>
</evidence>
<evidence type="ECO:0000313" key="1">
    <source>
        <dbReference type="EMBL" id="AUJ26592.1"/>
    </source>
</evidence>
<reference evidence="3" key="2">
    <citation type="submission" date="2016-11" db="EMBL/GenBank/DDBJ databases">
        <title>Complete genome sequence of Virgibacillus pantothenticus 21D, a halophilic bacterium isolated from the deep hypersaline anoxic basin Discovery in the Mediterranean Sea.</title>
        <authorList>
            <person name="Zeaiter Z."/>
            <person name="Booth J.M."/>
            <person name="Prosdocimi E.M."/>
            <person name="Mapelli F."/>
            <person name="Fusi M."/>
            <person name="Daffonchio D."/>
            <person name="Borin S."/>
            <person name="Crotti E."/>
        </authorList>
    </citation>
    <scope>NUCLEOTIDE SEQUENCE [LARGE SCALE GENOMIC DNA]</scope>
    <source>
        <strain evidence="3">21D</strain>
    </source>
</reference>
<gene>
    <name evidence="1" type="ORF">A21D_03558</name>
    <name evidence="2" type="ORF">V2W34_18120</name>
</gene>
<dbReference type="Proteomes" id="UP001356080">
    <property type="component" value="Unassembled WGS sequence"/>
</dbReference>
<name>A0A2K9J3Q3_9BACI</name>
<dbReference type="EMBL" id="CP018622">
    <property type="protein sequence ID" value="AUJ26592.1"/>
    <property type="molecule type" value="Genomic_DNA"/>
</dbReference>
<accession>A0A2K9J3Q3</accession>
<dbReference type="KEGG" id="vpn:A21D_03558"/>
<dbReference type="EMBL" id="JAZHPM010000046">
    <property type="protein sequence ID" value="MEF2293910.1"/>
    <property type="molecule type" value="Genomic_DNA"/>
</dbReference>
<reference evidence="1" key="1">
    <citation type="submission" date="2016-11" db="EMBL/GenBank/DDBJ databases">
        <title>Complete genome sequence of Virgibacillus dokdonensis 21D, a halophilic bacterium isolated from the deep hypersaline anoxic basin Discovery in the Mediterranean Sea.</title>
        <authorList>
            <person name="Zeaiter Z."/>
            <person name="Booth J.M."/>
            <person name="Prosdocimi E.M."/>
            <person name="Mapelli F."/>
            <person name="Fusi M."/>
            <person name="Daffonchio D."/>
            <person name="Borin S."/>
            <person name="Crotti E."/>
        </authorList>
    </citation>
    <scope>NUCLEOTIDE SEQUENCE</scope>
    <source>
        <strain evidence="1">21D</strain>
    </source>
</reference>
<dbReference type="RefSeq" id="WP_077703878.1">
    <property type="nucleotide sequence ID" value="NZ_CP018622.1"/>
</dbReference>
<proteinExistence type="predicted"/>
<protein>
    <submittedName>
        <fullName evidence="2">Spore coat associated protein CotJA</fullName>
    </submittedName>
    <submittedName>
        <fullName evidence="1">Spore coat associated protein JA (CotJA)</fullName>
    </submittedName>
</protein>
<dbReference type="AlphaFoldDB" id="A0A2K9J3Q3"/>
<dbReference type="InterPro" id="IPR020256">
    <property type="entry name" value="Spore_coat_CotJA"/>
</dbReference>
<dbReference type="Pfam" id="PF11007">
    <property type="entry name" value="CotJA"/>
    <property type="match status" value="1"/>
</dbReference>
<dbReference type="STRING" id="302167.GCA_900166595_02391"/>
<reference evidence="2 4" key="3">
    <citation type="submission" date="2024-01" db="EMBL/GenBank/DDBJ databases">
        <title>Survival strategy associated with biotechnological potential of Virgibacillus dokdonensis T4.6 isolated from salt-fermented shrimp paste.</title>
        <authorList>
            <person name="Doan T.V."/>
            <person name="Quach N.T."/>
            <person name="Phi Q.-T."/>
        </authorList>
    </citation>
    <scope>NUCLEOTIDE SEQUENCE [LARGE SCALE GENOMIC DNA]</scope>
    <source>
        <strain evidence="2 4">T4.6</strain>
    </source>
</reference>
<evidence type="ECO:0000313" key="3">
    <source>
        <dbReference type="Proteomes" id="UP000234237"/>
    </source>
</evidence>
<dbReference type="Proteomes" id="UP000234237">
    <property type="component" value="Chromosome"/>
</dbReference>
<organism evidence="1 3">
    <name type="scientific">Virgibacillus dokdonensis</name>
    <dbReference type="NCBI Taxonomy" id="302167"/>
    <lineage>
        <taxon>Bacteria</taxon>
        <taxon>Bacillati</taxon>
        <taxon>Bacillota</taxon>
        <taxon>Bacilli</taxon>
        <taxon>Bacillales</taxon>
        <taxon>Bacillaceae</taxon>
        <taxon>Virgibacillus</taxon>
    </lineage>
</organism>
<sequence>MFTQYKYWKPYISPYDPCKPSKVKSYATPPQLYMGFQPYGLKQFNTPKEALYHGTLWPQLYSPYPNPHKGDEQGE</sequence>